<keyword evidence="3 5" id="KW-0808">Transferase</keyword>
<dbReference type="EMBL" id="LT629732">
    <property type="protein sequence ID" value="SDS97746.1"/>
    <property type="molecule type" value="Genomic_DNA"/>
</dbReference>
<dbReference type="GO" id="GO:0009247">
    <property type="term" value="P:glycolipid biosynthetic process"/>
    <property type="evidence" value="ECO:0007669"/>
    <property type="project" value="TreeGrafter"/>
</dbReference>
<proteinExistence type="inferred from homology"/>
<dbReference type="Gene3D" id="3.90.550.10">
    <property type="entry name" value="Spore Coat Polysaccharide Biosynthesis Protein SpsA, Chain A"/>
    <property type="match status" value="1"/>
</dbReference>
<dbReference type="PANTHER" id="PTHR43398">
    <property type="entry name" value="DOLICHOL-PHOSPHATE MANNOSYLTRANSFERASE SUBUNIT 1"/>
    <property type="match status" value="1"/>
</dbReference>
<dbReference type="Pfam" id="PF00535">
    <property type="entry name" value="Glycos_transf_2"/>
    <property type="match status" value="1"/>
</dbReference>
<dbReference type="PANTHER" id="PTHR43398:SF1">
    <property type="entry name" value="DOLICHOL-PHOSPHATE MANNOSYLTRANSFERASE SUBUNIT 1"/>
    <property type="match status" value="1"/>
</dbReference>
<reference evidence="5 6" key="1">
    <citation type="submission" date="2016-10" db="EMBL/GenBank/DDBJ databases">
        <authorList>
            <person name="de Groot N.N."/>
        </authorList>
    </citation>
    <scope>NUCLEOTIDE SEQUENCE [LARGE SCALE GENOMIC DNA]</scope>
    <source>
        <strain evidence="5 6">DSM 22024</strain>
    </source>
</reference>
<protein>
    <submittedName>
        <fullName evidence="5">Dolichol-phosphate mannosyltransferase</fullName>
    </submittedName>
</protein>
<dbReference type="RefSeq" id="WP_092655648.1">
    <property type="nucleotide sequence ID" value="NZ_LT629732.1"/>
</dbReference>
<evidence type="ECO:0000256" key="2">
    <source>
        <dbReference type="ARBA" id="ARBA00022676"/>
    </source>
</evidence>
<dbReference type="GO" id="GO:0016020">
    <property type="term" value="C:membrane"/>
    <property type="evidence" value="ECO:0007669"/>
    <property type="project" value="GOC"/>
</dbReference>
<feature type="domain" description="Glycosyltransferase 2-like" evidence="4">
    <location>
        <begin position="17"/>
        <end position="179"/>
    </location>
</feature>
<dbReference type="GO" id="GO:0004582">
    <property type="term" value="F:dolichyl-phosphate beta-D-mannosyltransferase activity"/>
    <property type="evidence" value="ECO:0007669"/>
    <property type="project" value="InterPro"/>
</dbReference>
<dbReference type="Proteomes" id="UP000198983">
    <property type="component" value="Chromosome I"/>
</dbReference>
<keyword evidence="6" id="KW-1185">Reference proteome</keyword>
<evidence type="ECO:0000313" key="6">
    <source>
        <dbReference type="Proteomes" id="UP000198983"/>
    </source>
</evidence>
<organism evidence="5 6">
    <name type="scientific">Actinopolymorpha singaporensis</name>
    <dbReference type="NCBI Taxonomy" id="117157"/>
    <lineage>
        <taxon>Bacteria</taxon>
        <taxon>Bacillati</taxon>
        <taxon>Actinomycetota</taxon>
        <taxon>Actinomycetes</taxon>
        <taxon>Propionibacteriales</taxon>
        <taxon>Actinopolymorphaceae</taxon>
        <taxon>Actinopolymorpha</taxon>
    </lineage>
</organism>
<name>A0A1H1WN01_9ACTN</name>
<dbReference type="InterPro" id="IPR039528">
    <property type="entry name" value="DPM1-like"/>
</dbReference>
<accession>A0A1H1WN01</accession>
<dbReference type="STRING" id="117157.SAMN04489717_4566"/>
<dbReference type="CDD" id="cd06442">
    <property type="entry name" value="DPM1_like"/>
    <property type="match status" value="1"/>
</dbReference>
<comment type="similarity">
    <text evidence="1">Belongs to the glycosyltransferase 2 family.</text>
</comment>
<sequence length="264" mass="29115">MTGTSEQYAAGLGSILVVLPTYNEAKNLERTVGRLRRAVPAADILVTDDASPDGTGQIADRLAAQDPQVHVLHRAAKEGLGTAYKESFAWGLSRGYDVLCEMDADGSHQPEELAKLLAGLADSDLVIGSRWVPGGRVENWSQSRELLSRGANRYAQIVLGVPLRDATAGFRAFRRATLEGVGLDDVASLGYCFQIDLAWRALQAGFRVTEVPIVFREREFGDSKMDLAIMIESFRRVAVWGIRHRLKQVRGRTNGHQVLSERRR</sequence>
<evidence type="ECO:0000256" key="3">
    <source>
        <dbReference type="ARBA" id="ARBA00022679"/>
    </source>
</evidence>
<dbReference type="SUPFAM" id="SSF53448">
    <property type="entry name" value="Nucleotide-diphospho-sugar transferases"/>
    <property type="match status" value="1"/>
</dbReference>
<dbReference type="AlphaFoldDB" id="A0A1H1WN01"/>
<dbReference type="OrthoDB" id="9810303at2"/>
<keyword evidence="2 5" id="KW-0328">Glycosyltransferase</keyword>
<dbReference type="FunFam" id="3.90.550.10:FF:000122">
    <property type="entry name" value="Dolichol-phosphate mannosyltransferase subunit 1"/>
    <property type="match status" value="1"/>
</dbReference>
<dbReference type="InterPro" id="IPR001173">
    <property type="entry name" value="Glyco_trans_2-like"/>
</dbReference>
<evidence type="ECO:0000259" key="4">
    <source>
        <dbReference type="Pfam" id="PF00535"/>
    </source>
</evidence>
<evidence type="ECO:0000256" key="1">
    <source>
        <dbReference type="ARBA" id="ARBA00006739"/>
    </source>
</evidence>
<evidence type="ECO:0000313" key="5">
    <source>
        <dbReference type="EMBL" id="SDS97746.1"/>
    </source>
</evidence>
<dbReference type="InterPro" id="IPR029044">
    <property type="entry name" value="Nucleotide-diphossugar_trans"/>
</dbReference>
<gene>
    <name evidence="5" type="ORF">SAMN04489717_4566</name>
</gene>